<organism evidence="1">
    <name type="scientific">Rhizophora mucronata</name>
    <name type="common">Asiatic mangrove</name>
    <dbReference type="NCBI Taxonomy" id="61149"/>
    <lineage>
        <taxon>Eukaryota</taxon>
        <taxon>Viridiplantae</taxon>
        <taxon>Streptophyta</taxon>
        <taxon>Embryophyta</taxon>
        <taxon>Tracheophyta</taxon>
        <taxon>Spermatophyta</taxon>
        <taxon>Magnoliopsida</taxon>
        <taxon>eudicotyledons</taxon>
        <taxon>Gunneridae</taxon>
        <taxon>Pentapetalae</taxon>
        <taxon>rosids</taxon>
        <taxon>fabids</taxon>
        <taxon>Malpighiales</taxon>
        <taxon>Rhizophoraceae</taxon>
        <taxon>Rhizophora</taxon>
    </lineage>
</organism>
<protein>
    <submittedName>
        <fullName evidence="1">Uncharacterized protein</fullName>
    </submittedName>
</protein>
<name>A0A2P2PRX3_RHIMU</name>
<sequence>MNCINWHQWHSACLSPGDKLGLSLELGSFAAGVMISTSDLAQHALKQCKQAMEWNRAEVFSKHNWLCFNCLIISI</sequence>
<evidence type="ECO:0000313" key="1">
    <source>
        <dbReference type="EMBL" id="MBX57497.1"/>
    </source>
</evidence>
<accession>A0A2P2PRX3</accession>
<proteinExistence type="predicted"/>
<reference evidence="1" key="1">
    <citation type="submission" date="2018-02" db="EMBL/GenBank/DDBJ databases">
        <title>Rhizophora mucronata_Transcriptome.</title>
        <authorList>
            <person name="Meera S.P."/>
            <person name="Sreeshan A."/>
            <person name="Augustine A."/>
        </authorList>
    </citation>
    <scope>NUCLEOTIDE SEQUENCE</scope>
    <source>
        <tissue evidence="1">Leaf</tissue>
    </source>
</reference>
<dbReference type="EMBL" id="GGEC01077013">
    <property type="protein sequence ID" value="MBX57497.1"/>
    <property type="molecule type" value="Transcribed_RNA"/>
</dbReference>
<dbReference type="AlphaFoldDB" id="A0A2P2PRX3"/>